<sequence>MSAVSASQVRRKSISLDAKLQGLRLLEAGERMVDFSAASILATSTVRTIIKNTDKIKVSAMTTMKLTAMMVNRSRSRSLERIKGRLSIHICGKAASGDAQAAQKFPPTLKGNIKWLLPSPACLQC</sequence>
<proteinExistence type="predicted"/>
<comment type="caution">
    <text evidence="1">The sequence shown here is derived from an EMBL/GenBank/DDBJ whole genome shotgun (WGS) entry which is preliminary data.</text>
</comment>
<dbReference type="EMBL" id="JAHLQT010032508">
    <property type="protein sequence ID" value="KAG7159736.1"/>
    <property type="molecule type" value="Genomic_DNA"/>
</dbReference>
<dbReference type="Proteomes" id="UP000747542">
    <property type="component" value="Unassembled WGS sequence"/>
</dbReference>
<gene>
    <name evidence="1" type="ORF">Hamer_G027671</name>
</gene>
<organism evidence="1 2">
    <name type="scientific">Homarus americanus</name>
    <name type="common">American lobster</name>
    <dbReference type="NCBI Taxonomy" id="6706"/>
    <lineage>
        <taxon>Eukaryota</taxon>
        <taxon>Metazoa</taxon>
        <taxon>Ecdysozoa</taxon>
        <taxon>Arthropoda</taxon>
        <taxon>Crustacea</taxon>
        <taxon>Multicrustacea</taxon>
        <taxon>Malacostraca</taxon>
        <taxon>Eumalacostraca</taxon>
        <taxon>Eucarida</taxon>
        <taxon>Decapoda</taxon>
        <taxon>Pleocyemata</taxon>
        <taxon>Astacidea</taxon>
        <taxon>Nephropoidea</taxon>
        <taxon>Nephropidae</taxon>
        <taxon>Homarus</taxon>
    </lineage>
</organism>
<dbReference type="GO" id="GO:0003677">
    <property type="term" value="F:DNA binding"/>
    <property type="evidence" value="ECO:0007669"/>
    <property type="project" value="UniProtKB-KW"/>
</dbReference>
<dbReference type="AlphaFoldDB" id="A0A8J5JLI1"/>
<keyword evidence="1" id="KW-0238">DNA-binding</keyword>
<accession>A0A8J5JLI1</accession>
<protein>
    <submittedName>
        <fullName evidence="1">CENPB DNA-binding domain containing protein 1-like 40</fullName>
    </submittedName>
</protein>
<reference evidence="1" key="1">
    <citation type="journal article" date="2021" name="Sci. Adv.">
        <title>The American lobster genome reveals insights on longevity, neural, and immune adaptations.</title>
        <authorList>
            <person name="Polinski J.M."/>
            <person name="Zimin A.V."/>
            <person name="Clark K.F."/>
            <person name="Kohn A.B."/>
            <person name="Sadowski N."/>
            <person name="Timp W."/>
            <person name="Ptitsyn A."/>
            <person name="Khanna P."/>
            <person name="Romanova D.Y."/>
            <person name="Williams P."/>
            <person name="Greenwood S.J."/>
            <person name="Moroz L.L."/>
            <person name="Walt D.R."/>
            <person name="Bodnar A.G."/>
        </authorList>
    </citation>
    <scope>NUCLEOTIDE SEQUENCE</scope>
    <source>
        <strain evidence="1">GMGI-L3</strain>
    </source>
</reference>
<evidence type="ECO:0000313" key="1">
    <source>
        <dbReference type="EMBL" id="KAG7159736.1"/>
    </source>
</evidence>
<name>A0A8J5JLI1_HOMAM</name>
<evidence type="ECO:0000313" key="2">
    <source>
        <dbReference type="Proteomes" id="UP000747542"/>
    </source>
</evidence>
<keyword evidence="2" id="KW-1185">Reference proteome</keyword>